<evidence type="ECO:0000313" key="2">
    <source>
        <dbReference type="Proteomes" id="UP000481288"/>
    </source>
</evidence>
<evidence type="ECO:0000313" key="1">
    <source>
        <dbReference type="EMBL" id="TVY49661.1"/>
    </source>
</evidence>
<dbReference type="AlphaFoldDB" id="A0A7D8UJN2"/>
<name>A0A7D8UJN2_9HELO</name>
<comment type="caution">
    <text evidence="1">The sequence shown here is derived from an EMBL/GenBank/DDBJ whole genome shotgun (WGS) entry which is preliminary data.</text>
</comment>
<dbReference type="OrthoDB" id="3561256at2759"/>
<sequence>MLIDKNGFDVVLVIINRLGKQPITIPYYKTAILRDLAQMQLSINGRLTQTTNIIQLEYASTTLTFLRTELLRHKNEIRCSAKWITRDNFALALELLSNFKIHNFFSSNKL</sequence>
<reference evidence="1 2" key="1">
    <citation type="submission" date="2018-05" db="EMBL/GenBank/DDBJ databases">
        <title>Whole genome sequencing for identification of molecular markers to develop diagnostic detection tools for the regulated plant pathogen Lachnellula willkommii.</title>
        <authorList>
            <person name="Giroux E."/>
            <person name="Bilodeau G."/>
        </authorList>
    </citation>
    <scope>NUCLEOTIDE SEQUENCE [LARGE SCALE GENOMIC DNA]</scope>
    <source>
        <strain evidence="1 2">CBS 625.97</strain>
    </source>
</reference>
<keyword evidence="2" id="KW-1185">Reference proteome</keyword>
<dbReference type="EMBL" id="QGMG01001300">
    <property type="protein sequence ID" value="TVY49661.1"/>
    <property type="molecule type" value="Genomic_DNA"/>
</dbReference>
<gene>
    <name evidence="1" type="ORF">LCER1_G008362</name>
</gene>
<proteinExistence type="predicted"/>
<accession>A0A7D8UJN2</accession>
<dbReference type="Proteomes" id="UP000481288">
    <property type="component" value="Unassembled WGS sequence"/>
</dbReference>
<organism evidence="1 2">
    <name type="scientific">Lachnellula cervina</name>
    <dbReference type="NCBI Taxonomy" id="1316786"/>
    <lineage>
        <taxon>Eukaryota</taxon>
        <taxon>Fungi</taxon>
        <taxon>Dikarya</taxon>
        <taxon>Ascomycota</taxon>
        <taxon>Pezizomycotina</taxon>
        <taxon>Leotiomycetes</taxon>
        <taxon>Helotiales</taxon>
        <taxon>Lachnaceae</taxon>
        <taxon>Lachnellula</taxon>
    </lineage>
</organism>
<protein>
    <submittedName>
        <fullName evidence="1">Uncharacterized protein</fullName>
    </submittedName>
</protein>